<evidence type="ECO:0008006" key="5">
    <source>
        <dbReference type="Google" id="ProtNLM"/>
    </source>
</evidence>
<dbReference type="RefSeq" id="WP_179120304.1">
    <property type="nucleotide sequence ID" value="NZ_CP045178.1"/>
</dbReference>
<feature type="compositionally biased region" description="Pro residues" evidence="1">
    <location>
        <begin position="103"/>
        <end position="113"/>
    </location>
</feature>
<protein>
    <recommendedName>
        <fullName evidence="5">Integral membrane protein</fullName>
    </recommendedName>
</protein>
<keyword evidence="2" id="KW-1133">Transmembrane helix</keyword>
<feature type="compositionally biased region" description="Low complexity" evidence="1">
    <location>
        <begin position="187"/>
        <end position="226"/>
    </location>
</feature>
<accession>A0A1V4A2R6</accession>
<keyword evidence="2" id="KW-0472">Membrane</keyword>
<sequence length="251" mass="26982">MTVRIFCAAAALLSLGMLAWITMLRLAIVTRARRHWGLFWVSIVVVISCVALVVTEEGDEITSWRGAVGALGLVLGAVCFTGYYLYADIQHYRSPRPRFPGALFPPTPSPSPSPYGTTAPSSGYGRPPSNVAPRGPGPAPGHPAGPPQGAPVYAPAQHRPGRIDQVRAELDELSDYLRSQEQGGTGRPPAQRQQPPAPHGQQSPQHSPHQQGQPPHPQGQRSSQQQPPHPTDPPGPEYPHTHGWSTDGDTR</sequence>
<feature type="compositionally biased region" description="Pro residues" evidence="1">
    <location>
        <begin position="227"/>
        <end position="237"/>
    </location>
</feature>
<dbReference type="AlphaFoldDB" id="A0A1V4A2R6"/>
<feature type="transmembrane region" description="Helical" evidence="2">
    <location>
        <begin position="67"/>
        <end position="86"/>
    </location>
</feature>
<reference evidence="3 4" key="1">
    <citation type="submission" date="2017-02" db="EMBL/GenBank/DDBJ databases">
        <title>Draft Genome Sequence of Streptomyces tsukubaensis F601, a Producer of the immunosuppressant tacrolimus FK506.</title>
        <authorList>
            <person name="Zong G."/>
            <person name="Zhong C."/>
            <person name="Fu J."/>
            <person name="Qin R."/>
            <person name="Cao G."/>
        </authorList>
    </citation>
    <scope>NUCLEOTIDE SEQUENCE [LARGE SCALE GENOMIC DNA]</scope>
    <source>
        <strain evidence="3 4">F601</strain>
    </source>
</reference>
<evidence type="ECO:0000313" key="3">
    <source>
        <dbReference type="EMBL" id="OON73035.1"/>
    </source>
</evidence>
<comment type="caution">
    <text evidence="3">The sequence shown here is derived from an EMBL/GenBank/DDBJ whole genome shotgun (WGS) entry which is preliminary data.</text>
</comment>
<name>A0A1V4A2R6_9ACTN</name>
<feature type="transmembrane region" description="Helical" evidence="2">
    <location>
        <begin position="37"/>
        <end position="55"/>
    </location>
</feature>
<dbReference type="Proteomes" id="UP000190539">
    <property type="component" value="Unassembled WGS sequence"/>
</dbReference>
<feature type="region of interest" description="Disordered" evidence="1">
    <location>
        <begin position="179"/>
        <end position="251"/>
    </location>
</feature>
<evidence type="ECO:0000256" key="2">
    <source>
        <dbReference type="SAM" id="Phobius"/>
    </source>
</evidence>
<keyword evidence="4" id="KW-1185">Reference proteome</keyword>
<gene>
    <name evidence="3" type="ORF">B1H18_28195</name>
</gene>
<dbReference type="STRING" id="83656.B1H18_28195"/>
<organism evidence="3 4">
    <name type="scientific">Streptomyces tsukubensis</name>
    <dbReference type="NCBI Taxonomy" id="83656"/>
    <lineage>
        <taxon>Bacteria</taxon>
        <taxon>Bacillati</taxon>
        <taxon>Actinomycetota</taxon>
        <taxon>Actinomycetes</taxon>
        <taxon>Kitasatosporales</taxon>
        <taxon>Streptomycetaceae</taxon>
        <taxon>Streptomyces</taxon>
    </lineage>
</organism>
<feature type="region of interest" description="Disordered" evidence="1">
    <location>
        <begin position="100"/>
        <end position="156"/>
    </location>
</feature>
<evidence type="ECO:0000256" key="1">
    <source>
        <dbReference type="SAM" id="MobiDB-lite"/>
    </source>
</evidence>
<proteinExistence type="predicted"/>
<evidence type="ECO:0000313" key="4">
    <source>
        <dbReference type="Proteomes" id="UP000190539"/>
    </source>
</evidence>
<dbReference type="EMBL" id="MVFC01000033">
    <property type="protein sequence ID" value="OON73035.1"/>
    <property type="molecule type" value="Genomic_DNA"/>
</dbReference>
<keyword evidence="2" id="KW-0812">Transmembrane</keyword>
<feature type="compositionally biased region" description="Pro residues" evidence="1">
    <location>
        <begin position="135"/>
        <end position="149"/>
    </location>
</feature>